<evidence type="ECO:0000313" key="1">
    <source>
        <dbReference type="EMBL" id="GAJ11310.1"/>
    </source>
</evidence>
<reference evidence="1" key="1">
    <citation type="journal article" date="2014" name="Front. Microbiol.">
        <title>High frequency of phylogenetically diverse reductive dehalogenase-homologous genes in deep subseafloor sedimentary metagenomes.</title>
        <authorList>
            <person name="Kawai M."/>
            <person name="Futagami T."/>
            <person name="Toyoda A."/>
            <person name="Takaki Y."/>
            <person name="Nishi S."/>
            <person name="Hori S."/>
            <person name="Arai W."/>
            <person name="Tsubouchi T."/>
            <person name="Morono Y."/>
            <person name="Uchiyama I."/>
            <person name="Ito T."/>
            <person name="Fujiyama A."/>
            <person name="Inagaki F."/>
            <person name="Takami H."/>
        </authorList>
    </citation>
    <scope>NUCLEOTIDE SEQUENCE</scope>
    <source>
        <strain evidence="1">Expedition CK06-06</strain>
    </source>
</reference>
<accession>X1VQ56</accession>
<proteinExistence type="predicted"/>
<comment type="caution">
    <text evidence="1">The sequence shown here is derived from an EMBL/GenBank/DDBJ whole genome shotgun (WGS) entry which is preliminary data.</text>
</comment>
<organism evidence="1">
    <name type="scientific">marine sediment metagenome</name>
    <dbReference type="NCBI Taxonomy" id="412755"/>
    <lineage>
        <taxon>unclassified sequences</taxon>
        <taxon>metagenomes</taxon>
        <taxon>ecological metagenomes</taxon>
    </lineage>
</organism>
<name>X1VQ56_9ZZZZ</name>
<protein>
    <submittedName>
        <fullName evidence="1">Uncharacterized protein</fullName>
    </submittedName>
</protein>
<sequence length="99" mass="10697">MIESVIAANCHSILDENYPHHCIAEWARSTFGEGFFEPDLVKAFFDIALQESMNEQIGVSSYGAGEVAVMSRSQGKVSDMHGSVFSPLQASEDIGVDGV</sequence>
<dbReference type="AlphaFoldDB" id="X1VQ56"/>
<dbReference type="EMBL" id="BARW01025684">
    <property type="protein sequence ID" value="GAJ11310.1"/>
    <property type="molecule type" value="Genomic_DNA"/>
</dbReference>
<gene>
    <name evidence="1" type="ORF">S12H4_42045</name>
</gene>